<feature type="region of interest" description="Disordered" evidence="1">
    <location>
        <begin position="65"/>
        <end position="88"/>
    </location>
</feature>
<protein>
    <recommendedName>
        <fullName evidence="5">CW-type domain-containing protein</fullName>
    </recommendedName>
</protein>
<evidence type="ECO:0000313" key="4">
    <source>
        <dbReference type="EMBL" id="CAD8332421.1"/>
    </source>
</evidence>
<organism evidence="4">
    <name type="scientific">Craspedostauros australis</name>
    <dbReference type="NCBI Taxonomy" id="1486917"/>
    <lineage>
        <taxon>Eukaryota</taxon>
        <taxon>Sar</taxon>
        <taxon>Stramenopiles</taxon>
        <taxon>Ochrophyta</taxon>
        <taxon>Bacillariophyta</taxon>
        <taxon>Bacillariophyceae</taxon>
        <taxon>Bacillariophycidae</taxon>
        <taxon>Naviculales</taxon>
        <taxon>Naviculaceae</taxon>
        <taxon>Craspedostauros</taxon>
    </lineage>
</organism>
<name>A0A6T6EU95_9STRA</name>
<dbReference type="EMBL" id="HBEF01007236">
    <property type="protein sequence ID" value="CAD8332421.1"/>
    <property type="molecule type" value="Transcribed_RNA"/>
</dbReference>
<feature type="compositionally biased region" description="Basic and acidic residues" evidence="1">
    <location>
        <begin position="65"/>
        <end position="77"/>
    </location>
</feature>
<dbReference type="EMBL" id="HBEF01007235">
    <property type="protein sequence ID" value="CAD8332420.1"/>
    <property type="molecule type" value="Transcribed_RNA"/>
</dbReference>
<accession>A0A6T6EU95</accession>
<feature type="signal peptide" evidence="2">
    <location>
        <begin position="1"/>
        <end position="30"/>
    </location>
</feature>
<evidence type="ECO:0000256" key="1">
    <source>
        <dbReference type="SAM" id="MobiDB-lite"/>
    </source>
</evidence>
<keyword evidence="2" id="KW-0732">Signal</keyword>
<sequence length="181" mass="21225">MIMVALISRAMRALLIPLVAISASLTTSNAFVSIKPICRHCANSHNGHTHVRGYRKMNTNQLFSQKDESKSQEEEQQRFTTSSSPEPLVDDWSHQLNIFVERERLQQDWQQSIPKRRACFYNYEQCKQWVCAQNMWETKAEWENWIDQGEKCNCMVPSDPEAHYTERGTWTPWVDFLGLLQ</sequence>
<evidence type="ECO:0008006" key="5">
    <source>
        <dbReference type="Google" id="ProtNLM"/>
    </source>
</evidence>
<gene>
    <name evidence="3" type="ORF">CAUS1442_LOCUS4520</name>
    <name evidence="4" type="ORF">CAUS1442_LOCUS4521</name>
</gene>
<feature type="chain" id="PRO_5036191633" description="CW-type domain-containing protein" evidence="2">
    <location>
        <begin position="31"/>
        <end position="181"/>
    </location>
</feature>
<evidence type="ECO:0000256" key="2">
    <source>
        <dbReference type="SAM" id="SignalP"/>
    </source>
</evidence>
<reference evidence="4" key="1">
    <citation type="submission" date="2021-01" db="EMBL/GenBank/DDBJ databases">
        <authorList>
            <person name="Corre E."/>
            <person name="Pelletier E."/>
            <person name="Niang G."/>
            <person name="Scheremetjew M."/>
            <person name="Finn R."/>
            <person name="Kale V."/>
            <person name="Holt S."/>
            <person name="Cochrane G."/>
            <person name="Meng A."/>
            <person name="Brown T."/>
            <person name="Cohen L."/>
        </authorList>
    </citation>
    <scope>NUCLEOTIDE SEQUENCE</scope>
    <source>
        <strain evidence="4">CCMP3328</strain>
    </source>
</reference>
<proteinExistence type="predicted"/>
<evidence type="ECO:0000313" key="3">
    <source>
        <dbReference type="EMBL" id="CAD8332420.1"/>
    </source>
</evidence>
<dbReference type="AlphaFoldDB" id="A0A6T6EU95"/>